<dbReference type="KEGG" id="paca:ID47_04590"/>
<keyword evidence="2" id="KW-1185">Reference proteome</keyword>
<reference evidence="1 2" key="1">
    <citation type="submission" date="2014-07" db="EMBL/GenBank/DDBJ databases">
        <title>Comparative genomic insights into amoeba endosymbionts belonging to the families of Holosporaceae and Candidatus Midichloriaceae within Rickettsiales.</title>
        <authorList>
            <person name="Wang Z."/>
            <person name="Wu M."/>
        </authorList>
    </citation>
    <scope>NUCLEOTIDE SEQUENCE [LARGE SCALE GENOMIC DNA]</scope>
    <source>
        <strain evidence="1">PRA3</strain>
    </source>
</reference>
<organism evidence="1 2">
    <name type="scientific">Candidatus Odyssella acanthamoebae</name>
    <dbReference type="NCBI Taxonomy" id="91604"/>
    <lineage>
        <taxon>Bacteria</taxon>
        <taxon>Pseudomonadati</taxon>
        <taxon>Pseudomonadota</taxon>
        <taxon>Alphaproteobacteria</taxon>
        <taxon>Holosporales</taxon>
        <taxon>Candidatus Paracaedibacteraceae</taxon>
        <taxon>Candidatus Odyssella</taxon>
    </lineage>
</organism>
<dbReference type="HOGENOM" id="CLU_2647809_0_0_5"/>
<sequence length="76" mass="9014">MLYASVPQSLISIPFLWARVPLLFTASSVKVDGLSNVLGKNGRLENFEKLNNYIFLSYYLRVYYYSYFLMKRFFHV</sequence>
<evidence type="ECO:0000313" key="2">
    <source>
        <dbReference type="Proteomes" id="UP000028926"/>
    </source>
</evidence>
<dbReference type="AlphaFoldDB" id="A0A077ASK1"/>
<dbReference type="Proteomes" id="UP000028926">
    <property type="component" value="Chromosome"/>
</dbReference>
<gene>
    <name evidence="1" type="ORF">ID47_04590</name>
</gene>
<name>A0A077ASK1_9PROT</name>
<accession>A0A077ASK1</accession>
<dbReference type="STRING" id="91604.ID47_04590"/>
<dbReference type="EMBL" id="CP008941">
    <property type="protein sequence ID" value="AIK96177.1"/>
    <property type="molecule type" value="Genomic_DNA"/>
</dbReference>
<protein>
    <submittedName>
        <fullName evidence="1">Uncharacterized protein</fullName>
    </submittedName>
</protein>
<evidence type="ECO:0000313" key="1">
    <source>
        <dbReference type="EMBL" id="AIK96177.1"/>
    </source>
</evidence>
<proteinExistence type="predicted"/>